<evidence type="ECO:0000313" key="10">
    <source>
        <dbReference type="Proteomes" id="UP000242515"/>
    </source>
</evidence>
<dbReference type="CDD" id="cd00211">
    <property type="entry name" value="PTS_IIA_fru"/>
    <property type="match status" value="1"/>
</dbReference>
<keyword evidence="3" id="KW-0808">Transferase</keyword>
<dbReference type="InterPro" id="IPR002178">
    <property type="entry name" value="PTS_EIIA_type-2_dom"/>
</dbReference>
<dbReference type="NCBIfam" id="TIGR01419">
    <property type="entry name" value="nitro_reg_IIA"/>
    <property type="match status" value="1"/>
</dbReference>
<dbReference type="GO" id="GO:0008982">
    <property type="term" value="F:protein-N(PI)-phosphohistidine-sugar phosphotransferase activity"/>
    <property type="evidence" value="ECO:0007669"/>
    <property type="project" value="InterPro"/>
</dbReference>
<gene>
    <name evidence="9" type="ORF">SAMN05216522_10179</name>
</gene>
<protein>
    <recommendedName>
        <fullName evidence="6">Nitrogen regulatory protein</fullName>
    </recommendedName>
    <alternativeName>
        <fullName evidence="7">Enzyme IIA-NTR</fullName>
    </alternativeName>
</protein>
<evidence type="ECO:0000256" key="7">
    <source>
        <dbReference type="ARBA" id="ARBA00082160"/>
    </source>
</evidence>
<dbReference type="PANTHER" id="PTHR47738">
    <property type="entry name" value="PTS SYSTEM FRUCTOSE-LIKE EIIA COMPONENT-RELATED"/>
    <property type="match status" value="1"/>
</dbReference>
<dbReference type="PANTHER" id="PTHR47738:SF1">
    <property type="entry name" value="NITROGEN REGULATORY PROTEIN"/>
    <property type="match status" value="1"/>
</dbReference>
<dbReference type="Pfam" id="PF00359">
    <property type="entry name" value="PTS_EIIA_2"/>
    <property type="match status" value="1"/>
</dbReference>
<organism evidence="9 10">
    <name type="scientific">Rosenbergiella nectarea</name>
    <dbReference type="NCBI Taxonomy" id="988801"/>
    <lineage>
        <taxon>Bacteria</taxon>
        <taxon>Pseudomonadati</taxon>
        <taxon>Pseudomonadota</taxon>
        <taxon>Gammaproteobacteria</taxon>
        <taxon>Enterobacterales</taxon>
        <taxon>Erwiniaceae</taxon>
        <taxon>Rosenbergiella</taxon>
    </lineage>
</organism>
<evidence type="ECO:0000259" key="8">
    <source>
        <dbReference type="PROSITE" id="PS51094"/>
    </source>
</evidence>
<name>A0A1H9CZX3_9GAMM</name>
<evidence type="ECO:0000256" key="5">
    <source>
        <dbReference type="ARBA" id="ARBA00060266"/>
    </source>
</evidence>
<accession>A0A1H9CZX3</accession>
<evidence type="ECO:0000256" key="2">
    <source>
        <dbReference type="ARBA" id="ARBA00022490"/>
    </source>
</evidence>
<evidence type="ECO:0000256" key="1">
    <source>
        <dbReference type="ARBA" id="ARBA00004496"/>
    </source>
</evidence>
<reference evidence="10" key="1">
    <citation type="submission" date="2016-10" db="EMBL/GenBank/DDBJ databases">
        <authorList>
            <person name="Varghese N."/>
            <person name="Submissions S."/>
        </authorList>
    </citation>
    <scope>NUCLEOTIDE SEQUENCE [LARGE SCALE GENOMIC DNA]</scope>
    <source>
        <strain evidence="10">8N4</strain>
    </source>
</reference>
<dbReference type="GO" id="GO:0030295">
    <property type="term" value="F:protein kinase activator activity"/>
    <property type="evidence" value="ECO:0007669"/>
    <property type="project" value="TreeGrafter"/>
</dbReference>
<evidence type="ECO:0000256" key="6">
    <source>
        <dbReference type="ARBA" id="ARBA00070328"/>
    </source>
</evidence>
<feature type="domain" description="PTS EIIA type-2" evidence="8">
    <location>
        <begin position="26"/>
        <end position="170"/>
    </location>
</feature>
<dbReference type="GO" id="GO:0016301">
    <property type="term" value="F:kinase activity"/>
    <property type="evidence" value="ECO:0007669"/>
    <property type="project" value="UniProtKB-KW"/>
</dbReference>
<dbReference type="AlphaFoldDB" id="A0A1H9CZX3"/>
<dbReference type="Proteomes" id="UP000242515">
    <property type="component" value="Unassembled WGS sequence"/>
</dbReference>
<comment type="function">
    <text evidence="5">Seems to have a role in regulating nitrogen assimilation.</text>
</comment>
<sequence>MYVSDSTSNRQQVNTMNSDLPLELGNVLTLDCTRSNVNCQSKKRALEIISEIAAGQLNLPHQLIFETILNREKMGSTGIGGGIAIPHGKLEQDTLRSVGVFIKLEHPIAFDAVDNQPVDLLFALLVPAGQCKIHRHTLSLIAKRLANKAVCRQLRQADSDEMLYQILMGDEDDEE</sequence>
<keyword evidence="2" id="KW-0963">Cytoplasm</keyword>
<evidence type="ECO:0000256" key="4">
    <source>
        <dbReference type="ARBA" id="ARBA00022777"/>
    </source>
</evidence>
<dbReference type="GO" id="GO:0009401">
    <property type="term" value="P:phosphoenolpyruvate-dependent sugar phosphotransferase system"/>
    <property type="evidence" value="ECO:0007669"/>
    <property type="project" value="InterPro"/>
</dbReference>
<evidence type="ECO:0000256" key="3">
    <source>
        <dbReference type="ARBA" id="ARBA00022679"/>
    </source>
</evidence>
<dbReference type="NCBIfam" id="NF008145">
    <property type="entry name" value="PRK10896.1"/>
    <property type="match status" value="1"/>
</dbReference>
<comment type="subcellular location">
    <subcellularLocation>
        <location evidence="1">Cytoplasm</location>
    </subcellularLocation>
</comment>
<dbReference type="PROSITE" id="PS51094">
    <property type="entry name" value="PTS_EIIA_TYPE_2"/>
    <property type="match status" value="1"/>
</dbReference>
<keyword evidence="4" id="KW-0418">Kinase</keyword>
<dbReference type="InterPro" id="IPR006320">
    <property type="entry name" value="PTS_Nitro_regul"/>
</dbReference>
<dbReference type="Gene3D" id="3.40.930.10">
    <property type="entry name" value="Mannitol-specific EII, Chain A"/>
    <property type="match status" value="1"/>
</dbReference>
<dbReference type="InterPro" id="IPR016152">
    <property type="entry name" value="PTrfase/Anion_transptr"/>
</dbReference>
<dbReference type="EMBL" id="FOGC01000001">
    <property type="protein sequence ID" value="SEQ06745.1"/>
    <property type="molecule type" value="Genomic_DNA"/>
</dbReference>
<dbReference type="PROSITE" id="PS00372">
    <property type="entry name" value="PTS_EIIA_TYPE_2_HIS"/>
    <property type="match status" value="1"/>
</dbReference>
<dbReference type="FunFam" id="3.40.930.10:FF:000003">
    <property type="entry name" value="PTS IIA-like nitrogen regulatory protein PtsN"/>
    <property type="match status" value="1"/>
</dbReference>
<dbReference type="SUPFAM" id="SSF55804">
    <property type="entry name" value="Phoshotransferase/anion transport protein"/>
    <property type="match status" value="1"/>
</dbReference>
<keyword evidence="10" id="KW-1185">Reference proteome</keyword>
<dbReference type="InterPro" id="IPR051541">
    <property type="entry name" value="PTS_SugarTrans_NitroReg"/>
</dbReference>
<evidence type="ECO:0000313" key="9">
    <source>
        <dbReference type="EMBL" id="SEQ06745.1"/>
    </source>
</evidence>
<proteinExistence type="predicted"/>
<dbReference type="GO" id="GO:0005737">
    <property type="term" value="C:cytoplasm"/>
    <property type="evidence" value="ECO:0007669"/>
    <property type="project" value="UniProtKB-SubCell"/>
</dbReference>
<dbReference type="STRING" id="988801.SAMN05216522_10179"/>